<evidence type="ECO:0000256" key="2">
    <source>
        <dbReference type="ARBA" id="ARBA00022475"/>
    </source>
</evidence>
<dbReference type="EMBL" id="FUYB01000012">
    <property type="protein sequence ID" value="SKA83881.1"/>
    <property type="molecule type" value="Genomic_DNA"/>
</dbReference>
<dbReference type="InterPro" id="IPR050448">
    <property type="entry name" value="OpgB/LTA_synthase_biosynth"/>
</dbReference>
<proteinExistence type="predicted"/>
<dbReference type="Proteomes" id="UP000190460">
    <property type="component" value="Unassembled WGS sequence"/>
</dbReference>
<keyword evidence="9" id="KW-1185">Reference proteome</keyword>
<evidence type="ECO:0000313" key="9">
    <source>
        <dbReference type="Proteomes" id="UP000190460"/>
    </source>
</evidence>
<evidence type="ECO:0000256" key="1">
    <source>
        <dbReference type="ARBA" id="ARBA00004651"/>
    </source>
</evidence>
<feature type="domain" description="Sulfatase N-terminal" evidence="7">
    <location>
        <begin position="220"/>
        <end position="508"/>
    </location>
</feature>
<dbReference type="Gene3D" id="3.40.720.10">
    <property type="entry name" value="Alkaline Phosphatase, subunit A"/>
    <property type="match status" value="1"/>
</dbReference>
<organism evidence="8 9">
    <name type="scientific">Thiothrix eikelboomii</name>
    <dbReference type="NCBI Taxonomy" id="92487"/>
    <lineage>
        <taxon>Bacteria</taxon>
        <taxon>Pseudomonadati</taxon>
        <taxon>Pseudomonadota</taxon>
        <taxon>Gammaproteobacteria</taxon>
        <taxon>Thiotrichales</taxon>
        <taxon>Thiotrichaceae</taxon>
        <taxon>Thiothrix</taxon>
    </lineage>
</organism>
<gene>
    <name evidence="8" type="ORF">SAMN02745130_02441</name>
</gene>
<evidence type="ECO:0000313" key="8">
    <source>
        <dbReference type="EMBL" id="SKA83881.1"/>
    </source>
</evidence>
<keyword evidence="4 6" id="KW-1133">Transmembrane helix</keyword>
<dbReference type="PANTHER" id="PTHR47371:SF3">
    <property type="entry name" value="PHOSPHOGLYCEROL TRANSFERASE I"/>
    <property type="match status" value="1"/>
</dbReference>
<keyword evidence="2" id="KW-1003">Cell membrane</keyword>
<feature type="transmembrane region" description="Helical" evidence="6">
    <location>
        <begin position="104"/>
        <end position="130"/>
    </location>
</feature>
<feature type="transmembrane region" description="Helical" evidence="6">
    <location>
        <begin position="59"/>
        <end position="78"/>
    </location>
</feature>
<accession>A0A1T4X4W7</accession>
<comment type="subcellular location">
    <subcellularLocation>
        <location evidence="1">Cell membrane</location>
        <topology evidence="1">Multi-pass membrane protein</topology>
    </subcellularLocation>
</comment>
<sequence>MLSLLFAYGLTGFLIQQAQTYGLATELAPANRTPTVWLIQAALVTLIFSLVLVVSYRPYFAGLISLALAAIILVVNQAKYKALAEPLVFSDIYLYLQVFTHPRLFLPFLNLPLVIAATVIGLTLLATALILEPSLGLPRFSFSLFLVGLILGSLAVITQQAALIKLSFDPHTDIKNLGLFNSLIIYYLQARQQQHLSQLKQIIQTESPYTRTTQESLTQPNLIIIQSESFFDPRPLSTAIKPNLLQYFDALKLSALQHGKLTVPAWGANTLRTEYAFLSGINNQKLQYYRFNPYQFLQTDPSPSLVSYLKNQGYRCVCIHPNHSLFFKRNRVFPLLGFDEFIDIQAFDLKQTAGPYISDQAVAIKIQALLNAKDDSRPLFIFAITMENHGPLHLESYAEPDLAELYCTPPPKQHHDLTVYLKHLKNADRMLADLTTYLTTQAKASVLCWYGDHVPSLPAVYQALNYQDGRSHYLVWSNQDNQAVNTLVQQHDLSIEQLGTELLTLAGVWPPLNP</sequence>
<protein>
    <submittedName>
        <fullName evidence="8">Sulfatase</fullName>
    </submittedName>
</protein>
<evidence type="ECO:0000256" key="6">
    <source>
        <dbReference type="SAM" id="Phobius"/>
    </source>
</evidence>
<evidence type="ECO:0000259" key="7">
    <source>
        <dbReference type="Pfam" id="PF00884"/>
    </source>
</evidence>
<evidence type="ECO:0000256" key="4">
    <source>
        <dbReference type="ARBA" id="ARBA00022989"/>
    </source>
</evidence>
<name>A0A1T4X4W7_9GAMM</name>
<dbReference type="RefSeq" id="WP_078922913.1">
    <property type="nucleotide sequence ID" value="NZ_FUYB01000012.1"/>
</dbReference>
<dbReference type="InterPro" id="IPR000917">
    <property type="entry name" value="Sulfatase_N"/>
</dbReference>
<keyword evidence="5 6" id="KW-0472">Membrane</keyword>
<feature type="transmembrane region" description="Helical" evidence="6">
    <location>
        <begin position="142"/>
        <end position="162"/>
    </location>
</feature>
<dbReference type="Pfam" id="PF00884">
    <property type="entry name" value="Sulfatase"/>
    <property type="match status" value="1"/>
</dbReference>
<dbReference type="AlphaFoldDB" id="A0A1T4X4W7"/>
<dbReference type="STRING" id="92487.SAMN02745130_02441"/>
<evidence type="ECO:0000256" key="5">
    <source>
        <dbReference type="ARBA" id="ARBA00023136"/>
    </source>
</evidence>
<feature type="transmembrane region" description="Helical" evidence="6">
    <location>
        <begin position="36"/>
        <end position="54"/>
    </location>
</feature>
<keyword evidence="3 6" id="KW-0812">Transmembrane</keyword>
<dbReference type="SUPFAM" id="SSF53649">
    <property type="entry name" value="Alkaline phosphatase-like"/>
    <property type="match status" value="1"/>
</dbReference>
<reference evidence="8 9" key="1">
    <citation type="submission" date="2017-02" db="EMBL/GenBank/DDBJ databases">
        <authorList>
            <person name="Peterson S.W."/>
        </authorList>
    </citation>
    <scope>NUCLEOTIDE SEQUENCE [LARGE SCALE GENOMIC DNA]</scope>
    <source>
        <strain evidence="8 9">ATCC 49788</strain>
    </source>
</reference>
<dbReference type="InterPro" id="IPR017850">
    <property type="entry name" value="Alkaline_phosphatase_core_sf"/>
</dbReference>
<dbReference type="OrthoDB" id="5363296at2"/>
<dbReference type="GO" id="GO:0005886">
    <property type="term" value="C:plasma membrane"/>
    <property type="evidence" value="ECO:0007669"/>
    <property type="project" value="UniProtKB-SubCell"/>
</dbReference>
<dbReference type="PANTHER" id="PTHR47371">
    <property type="entry name" value="LIPOTEICHOIC ACID SYNTHASE"/>
    <property type="match status" value="1"/>
</dbReference>
<evidence type="ECO:0000256" key="3">
    <source>
        <dbReference type="ARBA" id="ARBA00022692"/>
    </source>
</evidence>
<dbReference type="CDD" id="cd16015">
    <property type="entry name" value="LTA_synthase"/>
    <property type="match status" value="1"/>
</dbReference>